<sequence length="258" mass="29620">MFIKELTFECYKNTQYAAIERAINNYFDMLRYNGQILGREFPIAMLDATFTTRLVCPEEHSLDEQFNSPQVKHALAQLTEAGLLAPKIKTVAEDLNSLECAPGFTPSWQVLYTTFLDTCSPLRCGDTLQPIPLYRTPEAISNGDRKSVIKWQEEWINCDELQMNGSAVSSAILKEMGEVDSKLYYRGSNLAKRIQFVTKVPTYYYLYRVAGTSLEDEQQRKCPSCGEEWRLEAPLFDIFDFKCDACQLVSNLSWDFKK</sequence>
<proteinExistence type="predicted"/>
<gene>
    <name evidence="1" type="ORF">GCM10007916_03950</name>
</gene>
<dbReference type="PIRSF" id="PIRSF029037">
    <property type="entry name" value="UCP029037_Zn_ribbon"/>
    <property type="match status" value="1"/>
</dbReference>
<evidence type="ECO:0000313" key="1">
    <source>
        <dbReference type="EMBL" id="GLS89328.1"/>
    </source>
</evidence>
<keyword evidence="2" id="KW-1185">Reference proteome</keyword>
<accession>A0ABQ6DW23</accession>
<evidence type="ECO:0000313" key="2">
    <source>
        <dbReference type="Proteomes" id="UP001157353"/>
    </source>
</evidence>
<comment type="caution">
    <text evidence="1">The sequence shown here is derived from an EMBL/GenBank/DDBJ whole genome shotgun (WGS) entry which is preliminary data.</text>
</comment>
<organism evidence="1 2">
    <name type="scientific">Psychromonas marina</name>
    <dbReference type="NCBI Taxonomy" id="88364"/>
    <lineage>
        <taxon>Bacteria</taxon>
        <taxon>Pseudomonadati</taxon>
        <taxon>Pseudomonadota</taxon>
        <taxon>Gammaproteobacteria</taxon>
        <taxon>Alteromonadales</taxon>
        <taxon>Psychromonadaceae</taxon>
        <taxon>Psychromonas</taxon>
    </lineage>
</organism>
<protein>
    <submittedName>
        <fullName evidence="1">Zn-ribbon-containing protein</fullName>
    </submittedName>
</protein>
<dbReference type="Pfam" id="PF10071">
    <property type="entry name" value="DUF2310"/>
    <property type="match status" value="1"/>
</dbReference>
<name>A0ABQ6DW23_9GAMM</name>
<dbReference type="InterPro" id="IPR016908">
    <property type="entry name" value="UCP029037"/>
</dbReference>
<dbReference type="EMBL" id="BSPQ01000001">
    <property type="protein sequence ID" value="GLS89328.1"/>
    <property type="molecule type" value="Genomic_DNA"/>
</dbReference>
<dbReference type="RefSeq" id="WP_284202447.1">
    <property type="nucleotide sequence ID" value="NZ_BSPQ01000001.1"/>
</dbReference>
<dbReference type="Proteomes" id="UP001157353">
    <property type="component" value="Unassembled WGS sequence"/>
</dbReference>
<reference evidence="2" key="1">
    <citation type="journal article" date="2019" name="Int. J. Syst. Evol. Microbiol.">
        <title>The Global Catalogue of Microorganisms (GCM) 10K type strain sequencing project: providing services to taxonomists for standard genome sequencing and annotation.</title>
        <authorList>
            <consortium name="The Broad Institute Genomics Platform"/>
            <consortium name="The Broad Institute Genome Sequencing Center for Infectious Disease"/>
            <person name="Wu L."/>
            <person name="Ma J."/>
        </authorList>
    </citation>
    <scope>NUCLEOTIDE SEQUENCE [LARGE SCALE GENOMIC DNA]</scope>
    <source>
        <strain evidence="2">NBRC 103166</strain>
    </source>
</reference>